<feature type="transmembrane region" description="Helical" evidence="1">
    <location>
        <begin position="340"/>
        <end position="358"/>
    </location>
</feature>
<feature type="transmembrane region" description="Helical" evidence="1">
    <location>
        <begin position="670"/>
        <end position="691"/>
    </location>
</feature>
<dbReference type="PANTHER" id="PTHR11161:SF71">
    <property type="entry name" value="NOSE RESISTANT-TO-FLUOXETINE PROTEIN N-TERMINAL DOMAIN-CONTAINING PROTEIN"/>
    <property type="match status" value="1"/>
</dbReference>
<dbReference type="AlphaFoldDB" id="A0A9P0A2S0"/>
<dbReference type="GO" id="GO:0016747">
    <property type="term" value="F:acyltransferase activity, transferring groups other than amino-acyl groups"/>
    <property type="evidence" value="ECO:0007669"/>
    <property type="project" value="InterPro"/>
</dbReference>
<dbReference type="PANTHER" id="PTHR11161">
    <property type="entry name" value="O-ACYLTRANSFERASE"/>
    <property type="match status" value="1"/>
</dbReference>
<dbReference type="Pfam" id="PF20146">
    <property type="entry name" value="NRF"/>
    <property type="match status" value="1"/>
</dbReference>
<evidence type="ECO:0000256" key="2">
    <source>
        <dbReference type="SAM" id="SignalP"/>
    </source>
</evidence>
<evidence type="ECO:0000313" key="5">
    <source>
        <dbReference type="Proteomes" id="UP001152759"/>
    </source>
</evidence>
<dbReference type="InterPro" id="IPR002656">
    <property type="entry name" value="Acyl_transf_3_dom"/>
</dbReference>
<feature type="transmembrane region" description="Helical" evidence="1">
    <location>
        <begin position="478"/>
        <end position="497"/>
    </location>
</feature>
<feature type="transmembrane region" description="Helical" evidence="1">
    <location>
        <begin position="558"/>
        <end position="582"/>
    </location>
</feature>
<evidence type="ECO:0000256" key="1">
    <source>
        <dbReference type="SAM" id="Phobius"/>
    </source>
</evidence>
<sequence length="738" mass="84513">MLRQWQRTWVLQFFILSATLNGKSLADKPETFIRSGPKLTWISDVVSEKLSNFRTQSQSNELCNQQIDSYEKSLRNLTLWALQMKEASAVSTPGMLVGQRFHLGHFDECVAIRHSKLAGRYCLAHLKVSPSPAMYPGFYTEPLKTVEPPPDSNAWETLKPNSNWFRMDRTDLFMALCVPGACSRHDVEETLNVTFANVTQEHGINVKIQMHDDLCTSSLDDEPMSYASKTLLCILVILSVLCLLATLYQLSTSNAIQETPKKDTLPRRIIMSFSIARNLGKVVPETNDDHMVILDLLKASAAFGVMFGHRFACMLFYMVFNVSFFESQVKKDLPLFMPTLVVESFFIVAGFLTFQSCYEPVRKQGLKVIPLMIFNRWLRLMPSFMMLVAITALLLPYMSDGPAWKFFSLPIAESCQNTWWHYLLTINNLYSVDDPANYNVREGWLCAPHTWYIACELQMFPVGLLIVYMFAKNHSTGLKFALAVLASAFAIPFFIIYSRKLDSVFKLDPRRFPLWINIDYYMQVYLRSYTRIGPYILSILSAYLLLKIRANKWTMSVAWRWAIMLMAIAIGVGSQFYGFAFYDPSLEYNALQNALFGALHRSLWSLMICALIVIQVAWGLGETLDKLLTLKVYVPLSRLTYVAYLFHPIWQIATTFSSRTPLFLSEGRIVWMLAGDIVVVFASSLLLYLIFEAPANNLRGIFMTKIIQLFIRKNERHPSRKLELDPLNDGKSRENNDP</sequence>
<feature type="transmembrane region" description="Helical" evidence="1">
    <location>
        <begin position="529"/>
        <end position="546"/>
    </location>
</feature>
<evidence type="ECO:0000313" key="4">
    <source>
        <dbReference type="EMBL" id="CAH0383030.1"/>
    </source>
</evidence>
<feature type="transmembrane region" description="Helical" evidence="1">
    <location>
        <begin position="378"/>
        <end position="398"/>
    </location>
</feature>
<dbReference type="Pfam" id="PF01757">
    <property type="entry name" value="Acyl_transf_3"/>
    <property type="match status" value="1"/>
</dbReference>
<feature type="transmembrane region" description="Helical" evidence="1">
    <location>
        <begin position="451"/>
        <end position="471"/>
    </location>
</feature>
<reference evidence="4" key="1">
    <citation type="submission" date="2021-12" db="EMBL/GenBank/DDBJ databases">
        <authorList>
            <person name="King R."/>
        </authorList>
    </citation>
    <scope>NUCLEOTIDE SEQUENCE</scope>
</reference>
<dbReference type="Proteomes" id="UP001152759">
    <property type="component" value="Chromosome 10"/>
</dbReference>
<feature type="transmembrane region" description="Helical" evidence="1">
    <location>
        <begin position="301"/>
        <end position="320"/>
    </location>
</feature>
<feature type="signal peptide" evidence="2">
    <location>
        <begin position="1"/>
        <end position="26"/>
    </location>
</feature>
<dbReference type="SMART" id="SM00703">
    <property type="entry name" value="NRF"/>
    <property type="match status" value="1"/>
</dbReference>
<protein>
    <recommendedName>
        <fullName evidence="3">Nose resistant-to-fluoxetine protein N-terminal domain-containing protein</fullName>
    </recommendedName>
</protein>
<gene>
    <name evidence="4" type="ORF">BEMITA_LOCUS2514</name>
</gene>
<organism evidence="4 5">
    <name type="scientific">Bemisia tabaci</name>
    <name type="common">Sweetpotato whitefly</name>
    <name type="synonym">Aleurodes tabaci</name>
    <dbReference type="NCBI Taxonomy" id="7038"/>
    <lineage>
        <taxon>Eukaryota</taxon>
        <taxon>Metazoa</taxon>
        <taxon>Ecdysozoa</taxon>
        <taxon>Arthropoda</taxon>
        <taxon>Hexapoda</taxon>
        <taxon>Insecta</taxon>
        <taxon>Pterygota</taxon>
        <taxon>Neoptera</taxon>
        <taxon>Paraneoptera</taxon>
        <taxon>Hemiptera</taxon>
        <taxon>Sternorrhyncha</taxon>
        <taxon>Aleyrodoidea</taxon>
        <taxon>Aleyrodidae</taxon>
        <taxon>Aleyrodinae</taxon>
        <taxon>Bemisia</taxon>
    </lineage>
</organism>
<dbReference type="InterPro" id="IPR052728">
    <property type="entry name" value="O2_lipid_transport_reg"/>
</dbReference>
<feature type="domain" description="Nose resistant-to-fluoxetine protein N-terminal" evidence="3">
    <location>
        <begin position="60"/>
        <end position="208"/>
    </location>
</feature>
<feature type="chain" id="PRO_5040389426" description="Nose resistant-to-fluoxetine protein N-terminal domain-containing protein" evidence="2">
    <location>
        <begin position="27"/>
        <end position="738"/>
    </location>
</feature>
<keyword evidence="1" id="KW-1133">Transmembrane helix</keyword>
<name>A0A9P0A2S0_BEMTA</name>
<dbReference type="EMBL" id="OU963871">
    <property type="protein sequence ID" value="CAH0383030.1"/>
    <property type="molecule type" value="Genomic_DNA"/>
</dbReference>
<keyword evidence="5" id="KW-1185">Reference proteome</keyword>
<feature type="transmembrane region" description="Helical" evidence="1">
    <location>
        <begin position="632"/>
        <end position="650"/>
    </location>
</feature>
<accession>A0A9P0A2S0</accession>
<keyword evidence="1" id="KW-0472">Membrane</keyword>
<keyword evidence="2" id="KW-0732">Signal</keyword>
<feature type="transmembrane region" description="Helical" evidence="1">
    <location>
        <begin position="226"/>
        <end position="248"/>
    </location>
</feature>
<feature type="transmembrane region" description="Helical" evidence="1">
    <location>
        <begin position="602"/>
        <end position="620"/>
    </location>
</feature>
<keyword evidence="1" id="KW-0812">Transmembrane</keyword>
<proteinExistence type="predicted"/>
<dbReference type="InterPro" id="IPR006621">
    <property type="entry name" value="Nose-resist-to-fluoxetine_N"/>
</dbReference>
<evidence type="ECO:0000259" key="3">
    <source>
        <dbReference type="SMART" id="SM00703"/>
    </source>
</evidence>